<evidence type="ECO:0000313" key="2">
    <source>
        <dbReference type="Proteomes" id="UP001497453"/>
    </source>
</evidence>
<dbReference type="EMBL" id="OZ037949">
    <property type="protein sequence ID" value="CAL1710444.1"/>
    <property type="molecule type" value="Genomic_DNA"/>
</dbReference>
<dbReference type="Proteomes" id="UP001497453">
    <property type="component" value="Chromosome 6"/>
</dbReference>
<organism evidence="1 2">
    <name type="scientific">Somion occarium</name>
    <dbReference type="NCBI Taxonomy" id="3059160"/>
    <lineage>
        <taxon>Eukaryota</taxon>
        <taxon>Fungi</taxon>
        <taxon>Dikarya</taxon>
        <taxon>Basidiomycota</taxon>
        <taxon>Agaricomycotina</taxon>
        <taxon>Agaricomycetes</taxon>
        <taxon>Polyporales</taxon>
        <taxon>Cerrenaceae</taxon>
        <taxon>Somion</taxon>
    </lineage>
</organism>
<accession>A0ABP1DTY8</accession>
<proteinExistence type="predicted"/>
<keyword evidence="2" id="KW-1185">Reference proteome</keyword>
<protein>
    <submittedName>
        <fullName evidence="1">Uncharacterized protein</fullName>
    </submittedName>
</protein>
<reference evidence="2" key="1">
    <citation type="submission" date="2024-04" db="EMBL/GenBank/DDBJ databases">
        <authorList>
            <person name="Shaw F."/>
            <person name="Minotto A."/>
        </authorList>
    </citation>
    <scope>NUCLEOTIDE SEQUENCE [LARGE SCALE GENOMIC DNA]</scope>
</reference>
<gene>
    <name evidence="1" type="ORF">GFSPODELE1_LOCUS7833</name>
</gene>
<evidence type="ECO:0000313" key="1">
    <source>
        <dbReference type="EMBL" id="CAL1710444.1"/>
    </source>
</evidence>
<sequence>MSSKPTEVEAVDEIFIQEVIDGSDWVLCAMLTQLLMLVGQQLRRGGKAASKGLTPEQQTQLKQITLKKFKKPVSAEQQEPLSHADVLEALHNVKAFLMGQEEEGEDEDMTM</sequence>
<name>A0ABP1DTY8_9APHY</name>